<gene>
    <name evidence="2" type="ORF">AP13_p00510</name>
</gene>
<keyword evidence="2" id="KW-0614">Plasmid</keyword>
<organism evidence="2">
    <name type="scientific">Brevibacterium sp. Ap13</name>
    <dbReference type="NCBI Taxonomy" id="1406197"/>
    <lineage>
        <taxon>Bacteria</taxon>
        <taxon>Bacillati</taxon>
        <taxon>Actinomycetota</taxon>
        <taxon>Actinomycetes</taxon>
        <taxon>Micrococcales</taxon>
        <taxon>Brevibacteriaceae</taxon>
        <taxon>Brevibacterium</taxon>
    </lineage>
</organism>
<dbReference type="SMART" id="SM00530">
    <property type="entry name" value="HTH_XRE"/>
    <property type="match status" value="1"/>
</dbReference>
<dbReference type="InterPro" id="IPR001387">
    <property type="entry name" value="Cro/C1-type_HTH"/>
</dbReference>
<protein>
    <recommendedName>
        <fullName evidence="1">HTH cro/C1-type domain-containing protein</fullName>
    </recommendedName>
</protein>
<dbReference type="EMBL" id="KF577590">
    <property type="protein sequence ID" value="AGY35360.1"/>
    <property type="molecule type" value="Genomic_DNA"/>
</dbReference>
<dbReference type="AlphaFoldDB" id="U5NZL4"/>
<geneLocation type="plasmid" evidence="2">
    <name>pAP13</name>
</geneLocation>
<dbReference type="InterPro" id="IPR010982">
    <property type="entry name" value="Lambda_DNA-bd_dom_sf"/>
</dbReference>
<evidence type="ECO:0000259" key="1">
    <source>
        <dbReference type="PROSITE" id="PS50943"/>
    </source>
</evidence>
<dbReference type="Pfam" id="PF01381">
    <property type="entry name" value="HTH_3"/>
    <property type="match status" value="1"/>
</dbReference>
<dbReference type="Gene3D" id="1.10.260.40">
    <property type="entry name" value="lambda repressor-like DNA-binding domains"/>
    <property type="match status" value="1"/>
</dbReference>
<dbReference type="PROSITE" id="PS50943">
    <property type="entry name" value="HTH_CROC1"/>
    <property type="match status" value="1"/>
</dbReference>
<reference evidence="2" key="1">
    <citation type="journal article" date="2013" name="Genome Announc.">
        <title>Complete Genome Sequence of pAP13, a Large Linear Plasmid of a Brevibacterium Strain Isolated from a Saline Lake at 4,200 Meters above Sea Level in Argentina.</title>
        <authorList>
            <person name="Dib J.R."/>
            <person name="Schuldes J."/>
            <person name="Thurmer A."/>
            <person name="Farias M.E."/>
            <person name="Daniel R."/>
            <person name="Meinhardt F."/>
        </authorList>
    </citation>
    <scope>NUCLEOTIDE SEQUENCE</scope>
    <source>
        <strain evidence="2">Ap13</strain>
        <plasmid evidence="2">pAP13</plasmid>
    </source>
</reference>
<feature type="domain" description="HTH cro/C1-type" evidence="1">
    <location>
        <begin position="7"/>
        <end position="61"/>
    </location>
</feature>
<name>U5NZL4_9MICO</name>
<accession>U5NZL4</accession>
<dbReference type="GO" id="GO:0003677">
    <property type="term" value="F:DNA binding"/>
    <property type="evidence" value="ECO:0007669"/>
    <property type="project" value="InterPro"/>
</dbReference>
<evidence type="ECO:0000313" key="2">
    <source>
        <dbReference type="EMBL" id="AGY35360.1"/>
    </source>
</evidence>
<sequence>MEAAAIIKKIRAMSGITRKELAQLADVSPSTISRIERGEMDPTWGTMQKIFSATGYQLNGTSVVSSGDTSAIQAANIYLEPLLRKALAPMAETVRAAAASSGNVLTEAARTAIGSAAGKASTAAAAAVAEVAREPMRAATAPAVQELLSNVKIPTGEWADRWKRTGWLKDSAGVDDLVAIAVTAGNAGKVARRRGARVPVEIPKGWRDLVDRLEGAGVDYAVSGIVATWEDRSDAQAGAPLIYVSDPRGVAEQLGLARARAGAGSPAPGGHER</sequence>
<proteinExistence type="predicted"/>
<dbReference type="SUPFAM" id="SSF47413">
    <property type="entry name" value="lambda repressor-like DNA-binding domains"/>
    <property type="match status" value="1"/>
</dbReference>
<dbReference type="RefSeq" id="WP_023164797.1">
    <property type="nucleotide sequence ID" value="NC_022590.1"/>
</dbReference>
<dbReference type="CDD" id="cd00093">
    <property type="entry name" value="HTH_XRE"/>
    <property type="match status" value="1"/>
</dbReference>